<dbReference type="EMBL" id="KN818363">
    <property type="protein sequence ID" value="KIL57615.1"/>
    <property type="molecule type" value="Genomic_DNA"/>
</dbReference>
<dbReference type="AlphaFoldDB" id="A0A0C2S4J8"/>
<keyword evidence="2" id="KW-1185">Reference proteome</keyword>
<accession>A0A0C2S4J8</accession>
<sequence length="98" mass="11280">MIRPSSLQTTRYKEMKDYRLQIRQLRIFRSHCLQRLQPDPVMPCRICSPPLISPNSSMSLQVLKPHASAALPSETDRTVLPNGFDDKSKKGYLFTSIF</sequence>
<gene>
    <name evidence="1" type="ORF">M378DRAFT_171553</name>
</gene>
<organism evidence="1 2">
    <name type="scientific">Amanita muscaria (strain Koide BX008)</name>
    <dbReference type="NCBI Taxonomy" id="946122"/>
    <lineage>
        <taxon>Eukaryota</taxon>
        <taxon>Fungi</taxon>
        <taxon>Dikarya</taxon>
        <taxon>Basidiomycota</taxon>
        <taxon>Agaricomycotina</taxon>
        <taxon>Agaricomycetes</taxon>
        <taxon>Agaricomycetidae</taxon>
        <taxon>Agaricales</taxon>
        <taxon>Pluteineae</taxon>
        <taxon>Amanitaceae</taxon>
        <taxon>Amanita</taxon>
    </lineage>
</organism>
<dbReference type="Proteomes" id="UP000054549">
    <property type="component" value="Unassembled WGS sequence"/>
</dbReference>
<evidence type="ECO:0000313" key="1">
    <source>
        <dbReference type="EMBL" id="KIL57615.1"/>
    </source>
</evidence>
<evidence type="ECO:0000313" key="2">
    <source>
        <dbReference type="Proteomes" id="UP000054549"/>
    </source>
</evidence>
<dbReference type="HOGENOM" id="CLU_2333172_0_0_1"/>
<protein>
    <submittedName>
        <fullName evidence="1">Uncharacterized protein</fullName>
    </submittedName>
</protein>
<reference evidence="1 2" key="1">
    <citation type="submission" date="2014-04" db="EMBL/GenBank/DDBJ databases">
        <title>Evolutionary Origins and Diversification of the Mycorrhizal Mutualists.</title>
        <authorList>
            <consortium name="DOE Joint Genome Institute"/>
            <consortium name="Mycorrhizal Genomics Consortium"/>
            <person name="Kohler A."/>
            <person name="Kuo A."/>
            <person name="Nagy L.G."/>
            <person name="Floudas D."/>
            <person name="Copeland A."/>
            <person name="Barry K.W."/>
            <person name="Cichocki N."/>
            <person name="Veneault-Fourrey C."/>
            <person name="LaButti K."/>
            <person name="Lindquist E.A."/>
            <person name="Lipzen A."/>
            <person name="Lundell T."/>
            <person name="Morin E."/>
            <person name="Murat C."/>
            <person name="Riley R."/>
            <person name="Ohm R."/>
            <person name="Sun H."/>
            <person name="Tunlid A."/>
            <person name="Henrissat B."/>
            <person name="Grigoriev I.V."/>
            <person name="Hibbett D.S."/>
            <person name="Martin F."/>
        </authorList>
    </citation>
    <scope>NUCLEOTIDE SEQUENCE [LARGE SCALE GENOMIC DNA]</scope>
    <source>
        <strain evidence="1 2">Koide BX008</strain>
    </source>
</reference>
<name>A0A0C2S4J8_AMAMK</name>
<dbReference type="InParanoid" id="A0A0C2S4J8"/>
<proteinExistence type="predicted"/>